<name>A0A2I0KQJ1_PUNGR</name>
<dbReference type="PANTHER" id="PTHR12411">
    <property type="entry name" value="CYSTEINE PROTEASE FAMILY C1-RELATED"/>
    <property type="match status" value="1"/>
</dbReference>
<protein>
    <recommendedName>
        <fullName evidence="5">Peptidase C1A papain C-terminal domain-containing protein</fullName>
    </recommendedName>
</protein>
<gene>
    <name evidence="6" type="ORF">CRG98_008857</name>
</gene>
<accession>A0A2I0KQJ1</accession>
<evidence type="ECO:0000313" key="7">
    <source>
        <dbReference type="Proteomes" id="UP000233551"/>
    </source>
</evidence>
<keyword evidence="7" id="KW-1185">Reference proteome</keyword>
<reference evidence="6 7" key="1">
    <citation type="submission" date="2017-11" db="EMBL/GenBank/DDBJ databases">
        <title>De-novo sequencing of pomegranate (Punica granatum L.) genome.</title>
        <authorList>
            <person name="Akparov Z."/>
            <person name="Amiraslanov A."/>
            <person name="Hajiyeva S."/>
            <person name="Abbasov M."/>
            <person name="Kaur K."/>
            <person name="Hamwieh A."/>
            <person name="Solovyev V."/>
            <person name="Salamov A."/>
            <person name="Braich B."/>
            <person name="Kosarev P."/>
            <person name="Mahmoud A."/>
            <person name="Hajiyev E."/>
            <person name="Babayeva S."/>
            <person name="Izzatullayeva V."/>
            <person name="Mammadov A."/>
            <person name="Mammadov A."/>
            <person name="Sharifova S."/>
            <person name="Ojaghi J."/>
            <person name="Eynullazada K."/>
            <person name="Bayramov B."/>
            <person name="Abdulazimova A."/>
            <person name="Shahmuradov I."/>
        </authorList>
    </citation>
    <scope>NUCLEOTIDE SEQUENCE [LARGE SCALE GENOMIC DNA]</scope>
    <source>
        <strain evidence="7">cv. AG2017</strain>
        <tissue evidence="6">Leaf</tissue>
    </source>
</reference>
<dbReference type="Pfam" id="PF00112">
    <property type="entry name" value="Peptidase_C1"/>
    <property type="match status" value="1"/>
</dbReference>
<evidence type="ECO:0000256" key="1">
    <source>
        <dbReference type="ARBA" id="ARBA00008455"/>
    </source>
</evidence>
<dbReference type="GO" id="GO:0006508">
    <property type="term" value="P:proteolysis"/>
    <property type="evidence" value="ECO:0007669"/>
    <property type="project" value="UniProtKB-KW"/>
</dbReference>
<dbReference type="InterPro" id="IPR013128">
    <property type="entry name" value="Peptidase_C1A"/>
</dbReference>
<dbReference type="STRING" id="22663.A0A2I0KQJ1"/>
<dbReference type="Gene3D" id="3.90.70.10">
    <property type="entry name" value="Cysteine proteinases"/>
    <property type="match status" value="2"/>
</dbReference>
<dbReference type="EMBL" id="PGOL01000433">
    <property type="protein sequence ID" value="PKI70765.1"/>
    <property type="molecule type" value="Genomic_DNA"/>
</dbReference>
<keyword evidence="4" id="KW-0788">Thiol protease</keyword>
<evidence type="ECO:0000256" key="2">
    <source>
        <dbReference type="ARBA" id="ARBA00022670"/>
    </source>
</evidence>
<comment type="similarity">
    <text evidence="1">Belongs to the peptidase C1 family.</text>
</comment>
<comment type="caution">
    <text evidence="6">The sequence shown here is derived from an EMBL/GenBank/DDBJ whole genome shotgun (WGS) entry which is preliminary data.</text>
</comment>
<dbReference type="Proteomes" id="UP000233551">
    <property type="component" value="Unassembled WGS sequence"/>
</dbReference>
<evidence type="ECO:0000256" key="4">
    <source>
        <dbReference type="ARBA" id="ARBA00022807"/>
    </source>
</evidence>
<dbReference type="GO" id="GO:0008234">
    <property type="term" value="F:cysteine-type peptidase activity"/>
    <property type="evidence" value="ECO:0007669"/>
    <property type="project" value="UniProtKB-KW"/>
</dbReference>
<organism evidence="6 7">
    <name type="scientific">Punica granatum</name>
    <name type="common">Pomegranate</name>
    <dbReference type="NCBI Taxonomy" id="22663"/>
    <lineage>
        <taxon>Eukaryota</taxon>
        <taxon>Viridiplantae</taxon>
        <taxon>Streptophyta</taxon>
        <taxon>Embryophyta</taxon>
        <taxon>Tracheophyta</taxon>
        <taxon>Spermatophyta</taxon>
        <taxon>Magnoliopsida</taxon>
        <taxon>eudicotyledons</taxon>
        <taxon>Gunneridae</taxon>
        <taxon>Pentapetalae</taxon>
        <taxon>rosids</taxon>
        <taxon>malvids</taxon>
        <taxon>Myrtales</taxon>
        <taxon>Lythraceae</taxon>
        <taxon>Punica</taxon>
    </lineage>
</organism>
<evidence type="ECO:0000256" key="3">
    <source>
        <dbReference type="ARBA" id="ARBA00022801"/>
    </source>
</evidence>
<dbReference type="InterPro" id="IPR000668">
    <property type="entry name" value="Peptidase_C1A_C"/>
</dbReference>
<feature type="domain" description="Peptidase C1A papain C-terminal" evidence="5">
    <location>
        <begin position="56"/>
        <end position="203"/>
    </location>
</feature>
<keyword evidence="2" id="KW-0645">Protease</keyword>
<evidence type="ECO:0000259" key="5">
    <source>
        <dbReference type="SMART" id="SM00645"/>
    </source>
</evidence>
<dbReference type="SUPFAM" id="SSF54001">
    <property type="entry name" value="Cysteine proteinases"/>
    <property type="match status" value="1"/>
</dbReference>
<sequence>MEDFNRARNTSFRLGLNQFSDLTTEEFQATYTITKVTPRTSINTKGSFRVSDDASVPESVNWVEAGVATDVRNQGTCGMMLLGIRSSSRDRIDYKFRADELLDLSEQQLLDSVTDAGCKGMTMVQAYHEADLLRAVAQQPVSVGITASDLLRAYKDGIFCSTDCRNVQNHAVTIVVGYMRIAQEVPDTPQGVCGLALDASFPY</sequence>
<evidence type="ECO:0000313" key="6">
    <source>
        <dbReference type="EMBL" id="PKI70765.1"/>
    </source>
</evidence>
<dbReference type="InterPro" id="IPR013201">
    <property type="entry name" value="Prot_inhib_I29"/>
</dbReference>
<keyword evidence="3" id="KW-0378">Hydrolase</keyword>
<dbReference type="InterPro" id="IPR038765">
    <property type="entry name" value="Papain-like_cys_pep_sf"/>
</dbReference>
<proteinExistence type="inferred from homology"/>
<dbReference type="AlphaFoldDB" id="A0A2I0KQJ1"/>
<dbReference type="SMART" id="SM00645">
    <property type="entry name" value="Pept_C1"/>
    <property type="match status" value="1"/>
</dbReference>
<dbReference type="Pfam" id="PF08246">
    <property type="entry name" value="Inhibitor_I29"/>
    <property type="match status" value="1"/>
</dbReference>